<keyword evidence="1" id="KW-0808">Transferase</keyword>
<evidence type="ECO:0000313" key="4">
    <source>
        <dbReference type="EMBL" id="BFP44665.1"/>
    </source>
</evidence>
<reference evidence="4" key="1">
    <citation type="submission" date="2024-07" db="EMBL/GenBank/DDBJ databases">
        <title>Complete genome sequences of cellulolytic bacteria, Kitasatospora sp. CMC57 and Streptomyces sp. CMC78, isolated from Japanese agricultural soil.</title>
        <authorList>
            <person name="Hashimoto T."/>
            <person name="Ito M."/>
            <person name="Iwamoto M."/>
            <person name="Fukahori D."/>
            <person name="Shoda T."/>
            <person name="Sakoda M."/>
            <person name="Morohoshi T."/>
            <person name="Mitsuboshi M."/>
            <person name="Nishizawa T."/>
        </authorList>
    </citation>
    <scope>NUCLEOTIDE SEQUENCE</scope>
    <source>
        <strain evidence="4">CMC57</strain>
    </source>
</reference>
<evidence type="ECO:0000256" key="1">
    <source>
        <dbReference type="ARBA" id="ARBA00022527"/>
    </source>
</evidence>
<name>A0AB33JZG0_9ACTN</name>
<feature type="domain" description="Histidine kinase/HSP90-like ATPase" evidence="3">
    <location>
        <begin position="17"/>
        <end position="106"/>
    </location>
</feature>
<dbReference type="InterPro" id="IPR003594">
    <property type="entry name" value="HATPase_dom"/>
</dbReference>
<evidence type="ECO:0000259" key="3">
    <source>
        <dbReference type="Pfam" id="PF13581"/>
    </source>
</evidence>
<dbReference type="SUPFAM" id="SSF55874">
    <property type="entry name" value="ATPase domain of HSP90 chaperone/DNA topoisomerase II/histidine kinase"/>
    <property type="match status" value="1"/>
</dbReference>
<dbReference type="GO" id="GO:0004674">
    <property type="term" value="F:protein serine/threonine kinase activity"/>
    <property type="evidence" value="ECO:0007669"/>
    <property type="project" value="UniProtKB-KW"/>
</dbReference>
<evidence type="ECO:0000256" key="2">
    <source>
        <dbReference type="SAM" id="MobiDB-lite"/>
    </source>
</evidence>
<dbReference type="InterPro" id="IPR050267">
    <property type="entry name" value="Anti-sigma-factor_SerPK"/>
</dbReference>
<gene>
    <name evidence="4" type="ORF">KCMC57_10330</name>
</gene>
<keyword evidence="1" id="KW-0418">Kinase</keyword>
<protein>
    <recommendedName>
        <fullName evidence="3">Histidine kinase/HSP90-like ATPase domain-containing protein</fullName>
    </recommendedName>
</protein>
<feature type="region of interest" description="Disordered" evidence="2">
    <location>
        <begin position="57"/>
        <end position="80"/>
    </location>
</feature>
<dbReference type="Pfam" id="PF13581">
    <property type="entry name" value="HATPase_c_2"/>
    <property type="match status" value="1"/>
</dbReference>
<sequence>MALLEWGWLPAADEEGQAAADDVLLLVGELVTNACLHAGGPERLLLHCTESALRVEVADASPESPRPRLPHQPGRSGGHGLHIVARLSTRWGVTVREDLTGKSVWLEIAAPSAP</sequence>
<dbReference type="EMBL" id="AP035881">
    <property type="protein sequence ID" value="BFP44665.1"/>
    <property type="molecule type" value="Genomic_DNA"/>
</dbReference>
<dbReference type="CDD" id="cd16936">
    <property type="entry name" value="HATPase_RsbW-like"/>
    <property type="match status" value="1"/>
</dbReference>
<dbReference type="PANTHER" id="PTHR35526:SF3">
    <property type="entry name" value="ANTI-SIGMA-F FACTOR RSBW"/>
    <property type="match status" value="1"/>
</dbReference>
<organism evidence="4">
    <name type="scientific">Kitasatospora sp. CMC57</name>
    <dbReference type="NCBI Taxonomy" id="3231513"/>
    <lineage>
        <taxon>Bacteria</taxon>
        <taxon>Bacillati</taxon>
        <taxon>Actinomycetota</taxon>
        <taxon>Actinomycetes</taxon>
        <taxon>Kitasatosporales</taxon>
        <taxon>Streptomycetaceae</taxon>
        <taxon>Kitasatospora</taxon>
    </lineage>
</organism>
<proteinExistence type="predicted"/>
<dbReference type="PANTHER" id="PTHR35526">
    <property type="entry name" value="ANTI-SIGMA-F FACTOR RSBW-RELATED"/>
    <property type="match status" value="1"/>
</dbReference>
<keyword evidence="1" id="KW-0723">Serine/threonine-protein kinase</keyword>
<dbReference type="Gene3D" id="3.30.565.10">
    <property type="entry name" value="Histidine kinase-like ATPase, C-terminal domain"/>
    <property type="match status" value="1"/>
</dbReference>
<dbReference type="InterPro" id="IPR036890">
    <property type="entry name" value="HATPase_C_sf"/>
</dbReference>
<dbReference type="AlphaFoldDB" id="A0AB33JZG0"/>
<accession>A0AB33JZG0</accession>